<sequence length="675" mass="77157">MAVLIWILCFTIFTVTLSKVAATSDSNSQDEQRISLRNCCLNNSSEILNSVDSNCTEHFLISWIELQRYRVPVKNPSKISTVVNAGLLAKEKLKCEDTLEFTVPKLNESEALGAGRYLTFLSDDGHFQYGQNVYSPKEYCINRITPEEVSILGCNQTFTKNLPYVHRCCNYGEVWDLSLPGTTVRCSDSGAFKWKPKLYEEMSSDIIRTTVNDINGPLILSTHPIDLKKAKCKLLDHSFQSPSPKMDLKKGGDRPFKILSNGDVWMKLRKREWVQLDPDEYCVDGIQYGERNYSGNNDDSVLFECKQFDTKEVIAGRERQRRYSFIFGLILTFCICFLALTVLVYILLWSSHNIHGWTVFSYILALLLTYLMFGISHFASLTLERKGKYRSRIWTFCGVIGVLCHFSFLYAFSWSTVLNFDLWCTFRRLKPTSTMRSSGVRKFIAYNIVAFSFAASILCLGIGLDVMYRDDVYSDIITPEYGRIVCYVEPRYARFLFVILPVAVLLGINLFLFCNTAYAVYNLKKSAQFASTSSTKKKASHQTFRLLMKLLVINGTIWIAEIFSWYFQTDYEEVGALSFIVDVVNVMQAVAIFFLFVFKNDILEALRRKYPRLKGFVNFAFKLKQCGKKSPNSKHSRDSVTVSAETVNSKVSEKSAVRRQELPMKVLVKAENHGG</sequence>
<feature type="signal peptide" evidence="6">
    <location>
        <begin position="1"/>
        <end position="22"/>
    </location>
</feature>
<feature type="domain" description="G-protein coupled receptors family 2 profile 2" evidence="7">
    <location>
        <begin position="323"/>
        <end position="600"/>
    </location>
</feature>
<evidence type="ECO:0000313" key="8">
    <source>
        <dbReference type="EMBL" id="CAL8122821.1"/>
    </source>
</evidence>
<keyword evidence="9" id="KW-1185">Reference proteome</keyword>
<reference evidence="8 9" key="1">
    <citation type="submission" date="2024-08" db="EMBL/GenBank/DDBJ databases">
        <authorList>
            <person name="Cucini C."/>
            <person name="Frati F."/>
        </authorList>
    </citation>
    <scope>NUCLEOTIDE SEQUENCE [LARGE SCALE GENOMIC DNA]</scope>
</reference>
<organism evidence="8 9">
    <name type="scientific">Orchesella dallaii</name>
    <dbReference type="NCBI Taxonomy" id="48710"/>
    <lineage>
        <taxon>Eukaryota</taxon>
        <taxon>Metazoa</taxon>
        <taxon>Ecdysozoa</taxon>
        <taxon>Arthropoda</taxon>
        <taxon>Hexapoda</taxon>
        <taxon>Collembola</taxon>
        <taxon>Entomobryomorpha</taxon>
        <taxon>Entomobryoidea</taxon>
        <taxon>Orchesellidae</taxon>
        <taxon>Orchesellinae</taxon>
        <taxon>Orchesella</taxon>
    </lineage>
</organism>
<evidence type="ECO:0000259" key="7">
    <source>
        <dbReference type="PROSITE" id="PS50261"/>
    </source>
</evidence>
<evidence type="ECO:0000313" key="9">
    <source>
        <dbReference type="Proteomes" id="UP001642540"/>
    </source>
</evidence>
<proteinExistence type="predicted"/>
<dbReference type="InterPro" id="IPR017981">
    <property type="entry name" value="GPCR_2-like_7TM"/>
</dbReference>
<feature type="transmembrane region" description="Helical" evidence="5">
    <location>
        <begin position="393"/>
        <end position="422"/>
    </location>
</feature>
<feature type="transmembrane region" description="Helical" evidence="5">
    <location>
        <begin position="443"/>
        <end position="464"/>
    </location>
</feature>
<evidence type="ECO:0000256" key="1">
    <source>
        <dbReference type="ARBA" id="ARBA00004141"/>
    </source>
</evidence>
<feature type="transmembrane region" description="Helical" evidence="5">
    <location>
        <begin position="546"/>
        <end position="567"/>
    </location>
</feature>
<evidence type="ECO:0000256" key="5">
    <source>
        <dbReference type="SAM" id="Phobius"/>
    </source>
</evidence>
<protein>
    <recommendedName>
        <fullName evidence="7">G-protein coupled receptors family 2 profile 2 domain-containing protein</fullName>
    </recommendedName>
</protein>
<dbReference type="Proteomes" id="UP001642540">
    <property type="component" value="Unassembled WGS sequence"/>
</dbReference>
<gene>
    <name evidence="8" type="ORF">ODALV1_LOCUS19969</name>
</gene>
<keyword evidence="4 5" id="KW-0472">Membrane</keyword>
<evidence type="ECO:0000256" key="2">
    <source>
        <dbReference type="ARBA" id="ARBA00022692"/>
    </source>
</evidence>
<feature type="chain" id="PRO_5045510633" description="G-protein coupled receptors family 2 profile 2 domain-containing protein" evidence="6">
    <location>
        <begin position="23"/>
        <end position="675"/>
    </location>
</feature>
<evidence type="ECO:0000256" key="6">
    <source>
        <dbReference type="SAM" id="SignalP"/>
    </source>
</evidence>
<accession>A0ABP1R8A6</accession>
<evidence type="ECO:0000256" key="3">
    <source>
        <dbReference type="ARBA" id="ARBA00022989"/>
    </source>
</evidence>
<keyword evidence="3 5" id="KW-1133">Transmembrane helix</keyword>
<comment type="subcellular location">
    <subcellularLocation>
        <location evidence="1">Membrane</location>
        <topology evidence="1">Multi-pass membrane protein</topology>
    </subcellularLocation>
</comment>
<dbReference type="Gene3D" id="1.20.1070.10">
    <property type="entry name" value="Rhodopsin 7-helix transmembrane proteins"/>
    <property type="match status" value="1"/>
</dbReference>
<dbReference type="PANTHER" id="PTHR46953">
    <property type="entry name" value="G-PROTEIN COUPLED RECEPTOR MTH-LIKE 1-RELATED"/>
    <property type="match status" value="1"/>
</dbReference>
<dbReference type="PROSITE" id="PS50261">
    <property type="entry name" value="G_PROTEIN_RECEP_F2_4"/>
    <property type="match status" value="1"/>
</dbReference>
<dbReference type="EMBL" id="CAXLJM020000068">
    <property type="protein sequence ID" value="CAL8122821.1"/>
    <property type="molecule type" value="Genomic_DNA"/>
</dbReference>
<feature type="transmembrane region" description="Helical" evidence="5">
    <location>
        <begin position="325"/>
        <end position="348"/>
    </location>
</feature>
<dbReference type="CDD" id="cd15039">
    <property type="entry name" value="7tmB3_Methuselah-like"/>
    <property type="match status" value="1"/>
</dbReference>
<comment type="caution">
    <text evidence="8">The sequence shown here is derived from an EMBL/GenBank/DDBJ whole genome shotgun (WGS) entry which is preliminary data.</text>
</comment>
<evidence type="ECO:0000256" key="4">
    <source>
        <dbReference type="ARBA" id="ARBA00023136"/>
    </source>
</evidence>
<feature type="transmembrane region" description="Helical" evidence="5">
    <location>
        <begin position="495"/>
        <end position="521"/>
    </location>
</feature>
<dbReference type="SUPFAM" id="SSF81321">
    <property type="entry name" value="Family A G protein-coupled receptor-like"/>
    <property type="match status" value="1"/>
</dbReference>
<name>A0ABP1R8A6_9HEXA</name>
<keyword evidence="2 5" id="KW-0812">Transmembrane</keyword>
<feature type="transmembrane region" description="Helical" evidence="5">
    <location>
        <begin position="360"/>
        <end position="381"/>
    </location>
</feature>
<dbReference type="InterPro" id="IPR052808">
    <property type="entry name" value="GPCR_Mth-like"/>
</dbReference>
<keyword evidence="6" id="KW-0732">Signal</keyword>
<feature type="transmembrane region" description="Helical" evidence="5">
    <location>
        <begin position="579"/>
        <end position="598"/>
    </location>
</feature>
<dbReference type="PANTHER" id="PTHR46953:SF1">
    <property type="entry name" value="G-PROTEIN COUPLED RECEPTOR MTH-LIKE 1-RELATED"/>
    <property type="match status" value="1"/>
</dbReference>